<gene>
    <name evidence="1" type="ORF">J2S37_001311</name>
</gene>
<dbReference type="Proteomes" id="UP001183619">
    <property type="component" value="Unassembled WGS sequence"/>
</dbReference>
<keyword evidence="2" id="KW-1185">Reference proteome</keyword>
<name>A0ABU2B848_9CORY</name>
<sequence length="109" mass="12815">MAIPEDDLDRINRWCESCVPEEYWDQVKVEADIAERHVTIVEVRPLWTGEGEYVRFPIARLRYTKSTGLWSLYWRDRNLKFHKYDIEPTATVGTLLDHIGNSGDPIFFG</sequence>
<dbReference type="Pfam" id="PF11225">
    <property type="entry name" value="DUF3024"/>
    <property type="match status" value="1"/>
</dbReference>
<evidence type="ECO:0000313" key="2">
    <source>
        <dbReference type="Proteomes" id="UP001183619"/>
    </source>
</evidence>
<dbReference type="EMBL" id="JAVDYF010000001">
    <property type="protein sequence ID" value="MDR7354773.1"/>
    <property type="molecule type" value="Genomic_DNA"/>
</dbReference>
<comment type="caution">
    <text evidence="1">The sequence shown here is derived from an EMBL/GenBank/DDBJ whole genome shotgun (WGS) entry which is preliminary data.</text>
</comment>
<accession>A0ABU2B848</accession>
<evidence type="ECO:0000313" key="1">
    <source>
        <dbReference type="EMBL" id="MDR7354773.1"/>
    </source>
</evidence>
<reference evidence="1 2" key="1">
    <citation type="submission" date="2023-07" db="EMBL/GenBank/DDBJ databases">
        <title>Sequencing the genomes of 1000 actinobacteria strains.</title>
        <authorList>
            <person name="Klenk H.-P."/>
        </authorList>
    </citation>
    <scope>NUCLEOTIDE SEQUENCE [LARGE SCALE GENOMIC DNA]</scope>
    <source>
        <strain evidence="1 2">DSM 44508</strain>
    </source>
</reference>
<dbReference type="InterPro" id="IPR021388">
    <property type="entry name" value="DUF3024"/>
</dbReference>
<proteinExistence type="predicted"/>
<dbReference type="RefSeq" id="WP_277104166.1">
    <property type="nucleotide sequence ID" value="NZ_BAAAJS010000071.1"/>
</dbReference>
<organism evidence="1 2">
    <name type="scientific">Corynebacterium felinum</name>
    <dbReference type="NCBI Taxonomy" id="131318"/>
    <lineage>
        <taxon>Bacteria</taxon>
        <taxon>Bacillati</taxon>
        <taxon>Actinomycetota</taxon>
        <taxon>Actinomycetes</taxon>
        <taxon>Mycobacteriales</taxon>
        <taxon>Corynebacteriaceae</taxon>
        <taxon>Corynebacterium</taxon>
    </lineage>
</organism>
<protein>
    <recommendedName>
        <fullName evidence="3">Transposase</fullName>
    </recommendedName>
</protein>
<evidence type="ECO:0008006" key="3">
    <source>
        <dbReference type="Google" id="ProtNLM"/>
    </source>
</evidence>